<dbReference type="PANTHER" id="PTHR23026:SF90">
    <property type="entry name" value="IODOTYROSINE DEIODINASE 1"/>
    <property type="match status" value="1"/>
</dbReference>
<dbReference type="RefSeq" id="WP_009888167.1">
    <property type="nucleotide sequence ID" value="NC_013315.1"/>
</dbReference>
<dbReference type="KEGG" id="cdc:CD196_0322"/>
<protein>
    <recommendedName>
        <fullName evidence="4">Nitroreductase domain-containing protein</fullName>
    </recommendedName>
</protein>
<dbReference type="Pfam" id="PF00881">
    <property type="entry name" value="Nitroreductase"/>
    <property type="match status" value="1"/>
</dbReference>
<dbReference type="PANTHER" id="PTHR23026">
    <property type="entry name" value="NADPH NITROREDUCTASE"/>
    <property type="match status" value="1"/>
</dbReference>
<evidence type="ECO:0000256" key="1">
    <source>
        <dbReference type="ARBA" id="ARBA00022630"/>
    </source>
</evidence>
<dbReference type="AlphaFoldDB" id="A0A0H3MYU9"/>
<dbReference type="InterPro" id="IPR000415">
    <property type="entry name" value="Nitroreductase-like"/>
</dbReference>
<keyword evidence="1" id="KW-0285">Flavoprotein</keyword>
<evidence type="ECO:0000313" key="5">
    <source>
        <dbReference type="EMBL" id="CBA60640.1"/>
    </source>
</evidence>
<evidence type="ECO:0000256" key="2">
    <source>
        <dbReference type="ARBA" id="ARBA00022643"/>
    </source>
</evidence>
<reference evidence="5 6" key="1">
    <citation type="journal article" date="2009" name="Genome Biol.">
        <title>Comparative genome and phenotypic analysis of Clostridium difficile 027 strains provides insight into the evolution of a hypervirulent bacterium.</title>
        <authorList>
            <person name="Stabler R.A."/>
            <person name="He M."/>
            <person name="Dawson L."/>
            <person name="Martin M."/>
            <person name="Valiente E."/>
            <person name="Corton C."/>
            <person name="Lawley T.D."/>
            <person name="Sebaihia M."/>
            <person name="Quail M.A."/>
            <person name="Rose G."/>
            <person name="Gerding D.N."/>
            <person name="Gibert M."/>
            <person name="Popoff M.R."/>
            <person name="Parkhill J."/>
            <person name="Dougan G."/>
            <person name="Wren B.W."/>
        </authorList>
    </citation>
    <scope>NUCLEOTIDE SEQUENCE [LARGE SCALE GENOMIC DNA]</scope>
    <source>
        <strain evidence="5 6">CD196</strain>
    </source>
</reference>
<dbReference type="GO" id="GO:0016491">
    <property type="term" value="F:oxidoreductase activity"/>
    <property type="evidence" value="ECO:0007669"/>
    <property type="project" value="UniProtKB-KW"/>
</dbReference>
<dbReference type="HOGENOM" id="CLU_1248276_0_0_9"/>
<evidence type="ECO:0000259" key="4">
    <source>
        <dbReference type="Pfam" id="PF00881"/>
    </source>
</evidence>
<dbReference type="InterPro" id="IPR050627">
    <property type="entry name" value="Nitroreductase/BluB"/>
</dbReference>
<dbReference type="InterPro" id="IPR029479">
    <property type="entry name" value="Nitroreductase"/>
</dbReference>
<evidence type="ECO:0000313" key="6">
    <source>
        <dbReference type="Proteomes" id="UP000002068"/>
    </source>
</evidence>
<keyword evidence="2" id="KW-0288">FMN</keyword>
<keyword evidence="3" id="KW-0560">Oxidoreductase</keyword>
<proteinExistence type="predicted"/>
<organism evidence="5 6">
    <name type="scientific">Clostridioides difficile (strain CD196)</name>
    <name type="common">Peptoclostridium difficile</name>
    <dbReference type="NCBI Taxonomy" id="645462"/>
    <lineage>
        <taxon>Bacteria</taxon>
        <taxon>Bacillati</taxon>
        <taxon>Bacillota</taxon>
        <taxon>Clostridia</taxon>
        <taxon>Peptostreptococcales</taxon>
        <taxon>Peptostreptococcaceae</taxon>
        <taxon>Clostridioides</taxon>
    </lineage>
</organism>
<evidence type="ECO:0000256" key="3">
    <source>
        <dbReference type="ARBA" id="ARBA00023002"/>
    </source>
</evidence>
<feature type="domain" description="Nitroreductase" evidence="4">
    <location>
        <begin position="17"/>
        <end position="190"/>
    </location>
</feature>
<dbReference type="SUPFAM" id="SSF55469">
    <property type="entry name" value="FMN-dependent nitroreductase-like"/>
    <property type="match status" value="1"/>
</dbReference>
<dbReference type="EMBL" id="FN538970">
    <property type="protein sequence ID" value="CBA60640.1"/>
    <property type="molecule type" value="Genomic_DNA"/>
</dbReference>
<accession>A0A0H3MYU9</accession>
<name>A0A0H3MYU9_CLODC</name>
<sequence length="214" mass="23873">MNNLDKNNVNEVLDMLLRTRRSIRSFTKEVPSKGLIEEIIETGRLAPYAILSVAKQTDFRHFFVISNNSLQMNKIKTILVDVIKTQISVNEKKAKNNITLQSFITSLKMQVEKGVLGIGTAPYLIIVAERRGIPPIEQKSLSHVMQNMWLKSTALGLGFELVSVIGRLSDNKDFCDILGVPTGEYGFDACAIGFPTTSVTREGRAIPHPSIKWI</sequence>
<dbReference type="Gene3D" id="3.40.109.10">
    <property type="entry name" value="NADH Oxidase"/>
    <property type="match status" value="1"/>
</dbReference>
<dbReference type="Proteomes" id="UP000002068">
    <property type="component" value="Chromosome"/>
</dbReference>
<gene>
    <name evidence="5" type="ordered locus">CD196_0322</name>
</gene>